<evidence type="ECO:0000313" key="8">
    <source>
        <dbReference type="EMBL" id="KAG5644325.1"/>
    </source>
</evidence>
<evidence type="ECO:0000313" key="9">
    <source>
        <dbReference type="Proteomes" id="UP000775547"/>
    </source>
</evidence>
<feature type="region of interest" description="Disordered" evidence="5">
    <location>
        <begin position="510"/>
        <end position="529"/>
    </location>
</feature>
<dbReference type="GO" id="GO:0016709">
    <property type="term" value="F:oxidoreductase activity, acting on paired donors, with incorporation or reduction of molecular oxygen, NAD(P)H as one donor, and incorporation of one atom of oxygen"/>
    <property type="evidence" value="ECO:0007669"/>
    <property type="project" value="UniProtKB-ARBA"/>
</dbReference>
<dbReference type="SUPFAM" id="SSF54373">
    <property type="entry name" value="FAD-linked reductases, C-terminal domain"/>
    <property type="match status" value="1"/>
</dbReference>
<dbReference type="PRINTS" id="PR00420">
    <property type="entry name" value="RNGMNOXGNASE"/>
</dbReference>
<dbReference type="GO" id="GO:0071949">
    <property type="term" value="F:FAD binding"/>
    <property type="evidence" value="ECO:0007669"/>
    <property type="project" value="InterPro"/>
</dbReference>
<dbReference type="Proteomes" id="UP000775547">
    <property type="component" value="Unassembled WGS sequence"/>
</dbReference>
<keyword evidence="2" id="KW-0285">Flavoprotein</keyword>
<dbReference type="InterPro" id="IPR002938">
    <property type="entry name" value="FAD-bd"/>
</dbReference>
<evidence type="ECO:0000256" key="5">
    <source>
        <dbReference type="SAM" id="MobiDB-lite"/>
    </source>
</evidence>
<dbReference type="OrthoDB" id="10016252at2759"/>
<keyword evidence="3" id="KW-0274">FAD</keyword>
<evidence type="ECO:0008006" key="10">
    <source>
        <dbReference type="Google" id="ProtNLM"/>
    </source>
</evidence>
<evidence type="ECO:0000256" key="4">
    <source>
        <dbReference type="ARBA" id="ARBA00023002"/>
    </source>
</evidence>
<evidence type="ECO:0000256" key="1">
    <source>
        <dbReference type="ARBA" id="ARBA00007801"/>
    </source>
</evidence>
<feature type="domain" description="Phenol hydroxylase-like C-terminal dimerisation" evidence="7">
    <location>
        <begin position="415"/>
        <end position="677"/>
    </location>
</feature>
<comment type="caution">
    <text evidence="8">The sequence shown here is derived from an EMBL/GenBank/DDBJ whole genome shotgun (WGS) entry which is preliminary data.</text>
</comment>
<evidence type="ECO:0000256" key="2">
    <source>
        <dbReference type="ARBA" id="ARBA00022630"/>
    </source>
</evidence>
<dbReference type="InterPro" id="IPR050641">
    <property type="entry name" value="RIFMO-like"/>
</dbReference>
<dbReference type="InterPro" id="IPR038220">
    <property type="entry name" value="PHOX_C_sf"/>
</dbReference>
<dbReference type="PANTHER" id="PTHR43004:SF4">
    <property type="entry name" value="FAD-BINDING DOMAIN-CONTAINING PROTEIN"/>
    <property type="match status" value="1"/>
</dbReference>
<dbReference type="PANTHER" id="PTHR43004">
    <property type="entry name" value="TRK SYSTEM POTASSIUM UPTAKE PROTEIN"/>
    <property type="match status" value="1"/>
</dbReference>
<reference evidence="8" key="2">
    <citation type="submission" date="2021-10" db="EMBL/GenBank/DDBJ databases">
        <title>Phylogenomics reveals ancestral predisposition of the termite-cultivated fungus Termitomyces towards a domesticated lifestyle.</title>
        <authorList>
            <person name="Auxier B."/>
            <person name="Grum-Grzhimaylo A."/>
            <person name="Cardenas M.E."/>
            <person name="Lodge J.D."/>
            <person name="Laessoe T."/>
            <person name="Pedersen O."/>
            <person name="Smith M.E."/>
            <person name="Kuyper T.W."/>
            <person name="Franco-Molano E.A."/>
            <person name="Baroni T.J."/>
            <person name="Aanen D.K."/>
        </authorList>
    </citation>
    <scope>NUCLEOTIDE SEQUENCE</scope>
    <source>
        <strain evidence="8">AP01</strain>
        <tissue evidence="8">Mycelium</tissue>
    </source>
</reference>
<name>A0A9P7KCX5_9AGAR</name>
<dbReference type="SUPFAM" id="SSF52833">
    <property type="entry name" value="Thioredoxin-like"/>
    <property type="match status" value="1"/>
</dbReference>
<keyword evidence="9" id="KW-1185">Reference proteome</keyword>
<dbReference type="EMBL" id="JABCKV010000074">
    <property type="protein sequence ID" value="KAG5644325.1"/>
    <property type="molecule type" value="Genomic_DNA"/>
</dbReference>
<reference evidence="8" key="1">
    <citation type="submission" date="2020-07" db="EMBL/GenBank/DDBJ databases">
        <authorList>
            <person name="Nieuwenhuis M."/>
            <person name="Van De Peppel L.J.J."/>
        </authorList>
    </citation>
    <scope>NUCLEOTIDE SEQUENCE</scope>
    <source>
        <strain evidence="8">AP01</strain>
        <tissue evidence="8">Mycelium</tissue>
    </source>
</reference>
<evidence type="ECO:0000256" key="3">
    <source>
        <dbReference type="ARBA" id="ARBA00022827"/>
    </source>
</evidence>
<dbReference type="Pfam" id="PF07976">
    <property type="entry name" value="Phe_hydrox_dim"/>
    <property type="match status" value="1"/>
</dbReference>
<keyword evidence="4" id="KW-0560">Oxidoreductase</keyword>
<dbReference type="Gene3D" id="3.50.50.60">
    <property type="entry name" value="FAD/NAD(P)-binding domain"/>
    <property type="match status" value="1"/>
</dbReference>
<organism evidence="8 9">
    <name type="scientific">Asterophora parasitica</name>
    <dbReference type="NCBI Taxonomy" id="117018"/>
    <lineage>
        <taxon>Eukaryota</taxon>
        <taxon>Fungi</taxon>
        <taxon>Dikarya</taxon>
        <taxon>Basidiomycota</taxon>
        <taxon>Agaricomycotina</taxon>
        <taxon>Agaricomycetes</taxon>
        <taxon>Agaricomycetidae</taxon>
        <taxon>Agaricales</taxon>
        <taxon>Tricholomatineae</taxon>
        <taxon>Lyophyllaceae</taxon>
        <taxon>Asterophora</taxon>
    </lineage>
</organism>
<dbReference type="SUPFAM" id="SSF51905">
    <property type="entry name" value="FAD/NAD(P)-binding domain"/>
    <property type="match status" value="1"/>
</dbReference>
<accession>A0A9P7KCX5</accession>
<sequence>MVQTSHENYSDVLIVGAGPGGLMMAMTLGRMGIKSTIIDAAGYESHEYGRADALQPRSMEVMQTFGTPMDQLEAMGKKIYGRAFWEISGESTRRTALARFFPTFLDYEKDYALTVRQGLIEQVMINDLERNCDDFAVQWHWEFLDMELSAMPSGPSTVVVRQKQTGEVKKLTARYVIAADGGKSSVRRWASKFGVRFEGESVPVTWCVLDAVGIKSNHPDLERLSVLRSSKGIVLIIPREPIDGKPSARFDIQLANSKQEATQEEATRLIKEIFHPYQVEWEEVNWWSAYEVGQRIINRYSVGDSLFFLGDACHTHSPRAGMGLNTAVLEAHNLAWKMGLVLKGVALPQILSTYEQERHIVATDLINMDRRLVEIYAGLEKQSIDDFSDAAEWLHTLHTFQAANYAYQAGASIVYQRTLLTAGPKRPMAVKIGKPDVNVGTRTRPATVTRVSDSVPVPILSPFDGRFTIYFLVGDLARTGALERLVNLDAYLKRPRSIFWRFGSNPTDKPIHRRLSPMQRPASQSASEQRIPKGRELYTYIYDDIPQATARYHSLSHSILQTSIVTTLGNTSSFVNDHITNLLYPKQRPSTHHTSPIFRPHRFFCDDIPIVSPYRDTAPEAGSIFEHPMHSKWGVDPAVGAIVVARPDGHIALKTTGFDVDAWLEVESYFEGFLISHKPERSLKHKEMESVTHKASITVL</sequence>
<evidence type="ECO:0000259" key="6">
    <source>
        <dbReference type="Pfam" id="PF01494"/>
    </source>
</evidence>
<dbReference type="InterPro" id="IPR036249">
    <property type="entry name" value="Thioredoxin-like_sf"/>
</dbReference>
<dbReference type="AlphaFoldDB" id="A0A9P7KCX5"/>
<dbReference type="Pfam" id="PF01494">
    <property type="entry name" value="FAD_binding_3"/>
    <property type="match status" value="1"/>
</dbReference>
<feature type="domain" description="FAD-binding" evidence="6">
    <location>
        <begin position="10"/>
        <end position="366"/>
    </location>
</feature>
<dbReference type="InterPro" id="IPR036188">
    <property type="entry name" value="FAD/NAD-bd_sf"/>
</dbReference>
<dbReference type="Gene3D" id="3.40.30.20">
    <property type="match status" value="1"/>
</dbReference>
<evidence type="ECO:0000259" key="7">
    <source>
        <dbReference type="Pfam" id="PF07976"/>
    </source>
</evidence>
<dbReference type="Gene3D" id="3.30.9.10">
    <property type="entry name" value="D-Amino Acid Oxidase, subunit A, domain 2"/>
    <property type="match status" value="1"/>
</dbReference>
<gene>
    <name evidence="8" type="ORF">DXG03_008683</name>
</gene>
<proteinExistence type="inferred from homology"/>
<comment type="similarity">
    <text evidence="1">Belongs to the PheA/TfdB FAD monooxygenase family.</text>
</comment>
<protein>
    <recommendedName>
        <fullName evidence="10">Phenol 2-monooxygenase</fullName>
    </recommendedName>
</protein>
<dbReference type="InterPro" id="IPR012941">
    <property type="entry name" value="Phe_hydrox_C_dim_dom"/>
</dbReference>